<gene>
    <name evidence="1" type="ORF">SMTD_LOCUS2403</name>
</gene>
<dbReference type="AlphaFoldDB" id="A0A3P7YHC4"/>
<accession>A0A3P7YHC4</accession>
<dbReference type="EMBL" id="UZAL01003297">
    <property type="protein sequence ID" value="VDO86751.1"/>
    <property type="molecule type" value="Genomic_DNA"/>
</dbReference>
<proteinExistence type="predicted"/>
<name>A0A3P7YHC4_9TREM</name>
<dbReference type="Proteomes" id="UP000269396">
    <property type="component" value="Unassembled WGS sequence"/>
</dbReference>
<keyword evidence="2" id="KW-1185">Reference proteome</keyword>
<evidence type="ECO:0000313" key="2">
    <source>
        <dbReference type="Proteomes" id="UP000269396"/>
    </source>
</evidence>
<sequence>MFSILQKAVRKKPLCMRIILIVCVSLNFIYGSTSPCSFSRIRVRF</sequence>
<evidence type="ECO:0000313" key="1">
    <source>
        <dbReference type="EMBL" id="VDO86751.1"/>
    </source>
</evidence>
<reference evidence="1 2" key="1">
    <citation type="submission" date="2018-11" db="EMBL/GenBank/DDBJ databases">
        <authorList>
            <consortium name="Pathogen Informatics"/>
        </authorList>
    </citation>
    <scope>NUCLEOTIDE SEQUENCE [LARGE SCALE GENOMIC DNA]</scope>
    <source>
        <strain>Denwood</strain>
        <strain evidence="2">Zambia</strain>
    </source>
</reference>
<organism evidence="1 2">
    <name type="scientific">Schistosoma mattheei</name>
    <dbReference type="NCBI Taxonomy" id="31246"/>
    <lineage>
        <taxon>Eukaryota</taxon>
        <taxon>Metazoa</taxon>
        <taxon>Spiralia</taxon>
        <taxon>Lophotrochozoa</taxon>
        <taxon>Platyhelminthes</taxon>
        <taxon>Trematoda</taxon>
        <taxon>Digenea</taxon>
        <taxon>Strigeidida</taxon>
        <taxon>Schistosomatoidea</taxon>
        <taxon>Schistosomatidae</taxon>
        <taxon>Schistosoma</taxon>
    </lineage>
</organism>
<protein>
    <submittedName>
        <fullName evidence="1">Uncharacterized protein</fullName>
    </submittedName>
</protein>